<sequence length="50" mass="5791">MDQIEFTYVRLLGKPASCERDVSLDEGPAVKQKYTDENQVADRSELRFIE</sequence>
<name>A0A917DRH1_9BACL</name>
<organism evidence="1 2">
    <name type="scientific">Paenibacillus nasutitermitis</name>
    <dbReference type="NCBI Taxonomy" id="1652958"/>
    <lineage>
        <taxon>Bacteria</taxon>
        <taxon>Bacillati</taxon>
        <taxon>Bacillota</taxon>
        <taxon>Bacilli</taxon>
        <taxon>Bacillales</taxon>
        <taxon>Paenibacillaceae</taxon>
        <taxon>Paenibacillus</taxon>
    </lineage>
</organism>
<reference evidence="1" key="1">
    <citation type="journal article" date="2014" name="Int. J. Syst. Evol. Microbiol.">
        <title>Complete genome sequence of Corynebacterium casei LMG S-19264T (=DSM 44701T), isolated from a smear-ripened cheese.</title>
        <authorList>
            <consortium name="US DOE Joint Genome Institute (JGI-PGF)"/>
            <person name="Walter F."/>
            <person name="Albersmeier A."/>
            <person name="Kalinowski J."/>
            <person name="Ruckert C."/>
        </authorList>
    </citation>
    <scope>NUCLEOTIDE SEQUENCE</scope>
    <source>
        <strain evidence="1">CGMCC 1.15178</strain>
    </source>
</reference>
<proteinExistence type="predicted"/>
<dbReference type="EMBL" id="BMHP01000001">
    <property type="protein sequence ID" value="GGD60041.1"/>
    <property type="molecule type" value="Genomic_DNA"/>
</dbReference>
<evidence type="ECO:0000313" key="1">
    <source>
        <dbReference type="EMBL" id="GGD60041.1"/>
    </source>
</evidence>
<reference evidence="1" key="2">
    <citation type="submission" date="2020-09" db="EMBL/GenBank/DDBJ databases">
        <authorList>
            <person name="Sun Q."/>
            <person name="Zhou Y."/>
        </authorList>
    </citation>
    <scope>NUCLEOTIDE SEQUENCE</scope>
    <source>
        <strain evidence="1">CGMCC 1.15178</strain>
    </source>
</reference>
<keyword evidence="2" id="KW-1185">Reference proteome</keyword>
<dbReference type="AlphaFoldDB" id="A0A917DRH1"/>
<gene>
    <name evidence="1" type="ORF">GCM10010911_17390</name>
</gene>
<evidence type="ECO:0000313" key="2">
    <source>
        <dbReference type="Proteomes" id="UP000612456"/>
    </source>
</evidence>
<protein>
    <submittedName>
        <fullName evidence="1">Uncharacterized protein</fullName>
    </submittedName>
</protein>
<accession>A0A917DRH1</accession>
<dbReference type="Proteomes" id="UP000612456">
    <property type="component" value="Unassembled WGS sequence"/>
</dbReference>
<comment type="caution">
    <text evidence="1">The sequence shown here is derived from an EMBL/GenBank/DDBJ whole genome shotgun (WGS) entry which is preliminary data.</text>
</comment>